<feature type="region of interest" description="Disordered" evidence="9">
    <location>
        <begin position="765"/>
        <end position="796"/>
    </location>
</feature>
<comment type="subcellular location">
    <subcellularLocation>
        <location evidence="1">Membrane</location>
        <topology evidence="1">Multi-pass membrane protein</topology>
    </subcellularLocation>
</comment>
<feature type="binding site" evidence="8">
    <location>
        <position position="490"/>
    </location>
    <ligand>
        <name>Na(+)</name>
        <dbReference type="ChEBI" id="CHEBI:29101"/>
        <label>1</label>
    </ligand>
</feature>
<feature type="transmembrane region" description="Helical" evidence="10">
    <location>
        <begin position="253"/>
        <end position="277"/>
    </location>
</feature>
<dbReference type="SUPFAM" id="SSF161070">
    <property type="entry name" value="SNF-like"/>
    <property type="match status" value="1"/>
</dbReference>
<evidence type="ECO:0000256" key="7">
    <source>
        <dbReference type="ARBA" id="ARBA00023136"/>
    </source>
</evidence>
<feature type="transmembrane region" description="Helical" evidence="10">
    <location>
        <begin position="372"/>
        <end position="391"/>
    </location>
</feature>
<feature type="transmembrane region" description="Helical" evidence="10">
    <location>
        <begin position="221"/>
        <end position="241"/>
    </location>
</feature>
<dbReference type="InterPro" id="IPR000175">
    <property type="entry name" value="Na/ntran_symport"/>
</dbReference>
<dbReference type="VEuPathDB" id="VectorBase:ADAR2_011234"/>
<feature type="compositionally biased region" description="Polar residues" evidence="9">
    <location>
        <begin position="170"/>
        <end position="182"/>
    </location>
</feature>
<feature type="transmembrane region" description="Helical" evidence="10">
    <location>
        <begin position="646"/>
        <end position="669"/>
    </location>
</feature>
<keyword evidence="7 10" id="KW-0472">Membrane</keyword>
<feature type="transmembrane region" description="Helical" evidence="10">
    <location>
        <begin position="447"/>
        <end position="471"/>
    </location>
</feature>
<evidence type="ECO:0000256" key="6">
    <source>
        <dbReference type="ARBA" id="ARBA00022989"/>
    </source>
</evidence>
<dbReference type="PROSITE" id="PS50267">
    <property type="entry name" value="NA_NEUROTRAN_SYMP_3"/>
    <property type="match status" value="1"/>
</dbReference>
<feature type="transmembrane region" description="Helical" evidence="10">
    <location>
        <begin position="576"/>
        <end position="597"/>
    </location>
</feature>
<feature type="compositionally biased region" description="Polar residues" evidence="9">
    <location>
        <begin position="140"/>
        <end position="159"/>
    </location>
</feature>
<sequence length="1040" mass="115096">MSFLSDENLTFHRFSDGTISFTSERKKSMENALEAGTASMMPMAIGGLPKANGGGGGGGGGAGTTSTSMMMMDHNGRDGTNLTIERRPRKHSYSQATSGSSPIWTTNTSFNNYTTNTITNSNQQQQQQQHQRRRQHRSSAGDSTNGRPSATDGETTTAGIPTLGDLRYLSSPTNPNNSSVIQNGSTVKLISTKASNANNGTIAGAAPNSDDQSNKQSRSSIFRGVILCLCLNLTFANVVRFPRELQLHGSAFLVPYLILLLLVGLPVVLLEISLGQFLGQGSAHMWRAAPFLKGASLVGRIASWLAAIWTSMQSVIALLYIGMLAFKSVPLRECSKSVTINPQAIYNGYDVQQSSGQECLKLTFLRPVWRSSLYFGLLALSLILLWVISMICTHSSKINRRSIYLFGFVALTLLIFETGWEVTKSINEQYIPELWPFHPESFADSTLWFNALVQVIYSLNIGIGAVPVLTGKFLYKGDAIKTSFVYIFFNVLITSIAVVFYLFQFHNNFTEPLPFYPELSTLTVIYDRAISVQEQDPVVQRLIPAFSYAMIFVSSLVSIAIYVYTSTRIIRKHPNYTVCLAGLVVAIAGLLCPNYIFPRILDTRIVGALIVCAMIFEIILIIWVYGSKNLYTDLEFSLGRPVLKAWLFIWGFIPVLLMALLCWWAITYYDNDLLIDFFPKWLPVVFSLGVIVLLACVEISKQVDYNLFSMIHGATKPSKDWGPADPLVRHAWKQWKSVCEDTGERDFTLRRRGTKDYTNSIKKGQYSHSQKYGSASNRNLSTAGSNSPNYSGSVFGDSAIEEDMSVEKYPHYKQQQQQQQHHHHTAGGIGVTVGGCHPISNGYAIDTPTPSQMEDDTLDKSPRISASSRKSSRATDLHKRPSSDRSQSDLIPSSRKTSDNSFSSRIEIMPTDEDRFGGRAAIVRNPLAKTHANLPRPVAQHQHPHHHHHHPGLMGATNGGMMVPVHPKQAVSYHQDGGKGGPMNDPTIDGVDRQQHGYNRDIFISNTNGHIVASNHPGGPPDHLCWRKLSINSEEYSTEL</sequence>
<evidence type="ECO:0000256" key="9">
    <source>
        <dbReference type="SAM" id="MobiDB-lite"/>
    </source>
</evidence>
<protein>
    <submittedName>
        <fullName evidence="11">Putative sodium/chloride dependent transporter</fullName>
    </submittedName>
</protein>
<dbReference type="GO" id="GO:0015375">
    <property type="term" value="F:glycine:sodium symporter activity"/>
    <property type="evidence" value="ECO:0007669"/>
    <property type="project" value="TreeGrafter"/>
</dbReference>
<dbReference type="PANTHER" id="PTHR11616:SF240">
    <property type="entry name" value="BLOATED TUBULES, ISOFORM B-RELATED"/>
    <property type="match status" value="1"/>
</dbReference>
<dbReference type="VEuPathDB" id="VectorBase:ADAC001573"/>
<dbReference type="GO" id="GO:0046872">
    <property type="term" value="F:metal ion binding"/>
    <property type="evidence" value="ECO:0007669"/>
    <property type="project" value="UniProtKB-KW"/>
</dbReference>
<feature type="transmembrane region" description="Helical" evidence="10">
    <location>
        <begin position="297"/>
        <end position="321"/>
    </location>
</feature>
<feature type="compositionally biased region" description="Polar residues" evidence="9">
    <location>
        <begin position="93"/>
        <end position="104"/>
    </location>
</feature>
<feature type="compositionally biased region" description="Polar residues" evidence="9">
    <location>
        <begin position="888"/>
        <end position="904"/>
    </location>
</feature>
<evidence type="ECO:0000256" key="10">
    <source>
        <dbReference type="SAM" id="Phobius"/>
    </source>
</evidence>
<feature type="binding site" evidence="8">
    <location>
        <position position="458"/>
    </location>
    <ligand>
        <name>Na(+)</name>
        <dbReference type="ChEBI" id="CHEBI:29101"/>
        <label>1</label>
    </ligand>
</feature>
<feature type="compositionally biased region" description="Low complexity" evidence="9">
    <location>
        <begin position="105"/>
        <end position="129"/>
    </location>
</feature>
<feature type="region of interest" description="Disordered" evidence="9">
    <location>
        <begin position="73"/>
        <end position="182"/>
    </location>
</feature>
<feature type="transmembrane region" description="Helical" evidence="10">
    <location>
        <begin position="603"/>
        <end position="625"/>
    </location>
</feature>
<keyword evidence="3" id="KW-0813">Transport</keyword>
<keyword evidence="6 10" id="KW-1133">Transmembrane helix</keyword>
<keyword evidence="8" id="KW-0479">Metal-binding</keyword>
<keyword evidence="5" id="KW-0769">Symport</keyword>
<name>A0A2M4CHJ6_ANODA</name>
<dbReference type="PANTHER" id="PTHR11616">
    <property type="entry name" value="SODIUM/CHLORIDE DEPENDENT TRANSPORTER"/>
    <property type="match status" value="1"/>
</dbReference>
<feature type="compositionally biased region" description="Basic and acidic residues" evidence="9">
    <location>
        <begin position="873"/>
        <end position="887"/>
    </location>
</feature>
<evidence type="ECO:0000256" key="3">
    <source>
        <dbReference type="ARBA" id="ARBA00022448"/>
    </source>
</evidence>
<evidence type="ECO:0000256" key="4">
    <source>
        <dbReference type="ARBA" id="ARBA00022692"/>
    </source>
</evidence>
<keyword evidence="8" id="KW-0915">Sodium</keyword>
<proteinExistence type="inferred from homology"/>
<dbReference type="GO" id="GO:0005886">
    <property type="term" value="C:plasma membrane"/>
    <property type="evidence" value="ECO:0007669"/>
    <property type="project" value="TreeGrafter"/>
</dbReference>
<evidence type="ECO:0000256" key="2">
    <source>
        <dbReference type="ARBA" id="ARBA00006459"/>
    </source>
</evidence>
<feature type="compositionally biased region" description="Polar residues" evidence="9">
    <location>
        <begin position="765"/>
        <end position="792"/>
    </location>
</feature>
<feature type="region of interest" description="Disordered" evidence="9">
    <location>
        <begin position="810"/>
        <end position="913"/>
    </location>
</feature>
<feature type="transmembrane region" description="Helical" evidence="10">
    <location>
        <begin position="403"/>
        <end position="420"/>
    </location>
</feature>
<evidence type="ECO:0000313" key="11">
    <source>
        <dbReference type="EMBL" id="MBW64631.1"/>
    </source>
</evidence>
<evidence type="ECO:0000256" key="8">
    <source>
        <dbReference type="PIRSR" id="PIRSR600175-1"/>
    </source>
</evidence>
<comment type="similarity">
    <text evidence="2">Belongs to the sodium:neurotransmitter symporter (SNF) (TC 2.A.22) family.</text>
</comment>
<accession>A0A2M4CHJ6</accession>
<feature type="transmembrane region" description="Helical" evidence="10">
    <location>
        <begin position="681"/>
        <end position="700"/>
    </location>
</feature>
<evidence type="ECO:0000256" key="1">
    <source>
        <dbReference type="ARBA" id="ARBA00004141"/>
    </source>
</evidence>
<reference evidence="11" key="1">
    <citation type="submission" date="2018-01" db="EMBL/GenBank/DDBJ databases">
        <title>An insight into the sialome of Amazonian anophelines.</title>
        <authorList>
            <person name="Ribeiro J.M."/>
            <person name="Scarpassa V."/>
            <person name="Calvo E."/>
        </authorList>
    </citation>
    <scope>NUCLEOTIDE SEQUENCE</scope>
</reference>
<feature type="region of interest" description="Disordered" evidence="9">
    <location>
        <begin position="972"/>
        <end position="993"/>
    </location>
</feature>
<keyword evidence="4 10" id="KW-0812">Transmembrane</keyword>
<feature type="binding site" evidence="8">
    <location>
        <position position="237"/>
    </location>
    <ligand>
        <name>Na(+)</name>
        <dbReference type="ChEBI" id="CHEBI:29101"/>
        <label>1</label>
    </ligand>
</feature>
<dbReference type="PRINTS" id="PR00176">
    <property type="entry name" value="NANEUSMPORT"/>
</dbReference>
<feature type="transmembrane region" description="Helical" evidence="10">
    <location>
        <begin position="483"/>
        <end position="503"/>
    </location>
</feature>
<feature type="transmembrane region" description="Helical" evidence="10">
    <location>
        <begin position="545"/>
        <end position="564"/>
    </location>
</feature>
<dbReference type="InterPro" id="IPR037272">
    <property type="entry name" value="SNS_sf"/>
</dbReference>
<dbReference type="EMBL" id="GGFL01000453">
    <property type="protein sequence ID" value="MBW64631.1"/>
    <property type="molecule type" value="Transcribed_RNA"/>
</dbReference>
<dbReference type="Pfam" id="PF00209">
    <property type="entry name" value="SNF"/>
    <property type="match status" value="1"/>
</dbReference>
<organism evidence="11">
    <name type="scientific">Anopheles darlingi</name>
    <name type="common">Mosquito</name>
    <dbReference type="NCBI Taxonomy" id="43151"/>
    <lineage>
        <taxon>Eukaryota</taxon>
        <taxon>Metazoa</taxon>
        <taxon>Ecdysozoa</taxon>
        <taxon>Arthropoda</taxon>
        <taxon>Hexapoda</taxon>
        <taxon>Insecta</taxon>
        <taxon>Pterygota</taxon>
        <taxon>Neoptera</taxon>
        <taxon>Endopterygota</taxon>
        <taxon>Diptera</taxon>
        <taxon>Nematocera</taxon>
        <taxon>Culicoidea</taxon>
        <taxon>Culicidae</taxon>
        <taxon>Anophelinae</taxon>
        <taxon>Anopheles</taxon>
    </lineage>
</organism>
<evidence type="ECO:0000256" key="5">
    <source>
        <dbReference type="ARBA" id="ARBA00022847"/>
    </source>
</evidence>
<dbReference type="AlphaFoldDB" id="A0A2M4CHJ6"/>